<feature type="transmembrane region" description="Helical" evidence="4">
    <location>
        <begin position="12"/>
        <end position="40"/>
    </location>
</feature>
<organism evidence="6 7">
    <name type="scientific">Caenorhabditis bovis</name>
    <dbReference type="NCBI Taxonomy" id="2654633"/>
    <lineage>
        <taxon>Eukaryota</taxon>
        <taxon>Metazoa</taxon>
        <taxon>Ecdysozoa</taxon>
        <taxon>Nematoda</taxon>
        <taxon>Chromadorea</taxon>
        <taxon>Rhabditida</taxon>
        <taxon>Rhabditina</taxon>
        <taxon>Rhabditomorpha</taxon>
        <taxon>Rhabditoidea</taxon>
        <taxon>Rhabditidae</taxon>
        <taxon>Peloderinae</taxon>
        <taxon>Caenorhabditis</taxon>
    </lineage>
</organism>
<keyword evidence="4" id="KW-0472">Membrane</keyword>
<gene>
    <name evidence="6" type="ORF">CBOVIS_LOCUS1580</name>
</gene>
<keyword evidence="4" id="KW-1133">Transmembrane helix</keyword>
<dbReference type="GO" id="GO:0005783">
    <property type="term" value="C:endoplasmic reticulum"/>
    <property type="evidence" value="ECO:0007669"/>
    <property type="project" value="TreeGrafter"/>
</dbReference>
<proteinExistence type="inferred from homology"/>
<evidence type="ECO:0000256" key="2">
    <source>
        <dbReference type="ARBA" id="ARBA00022679"/>
    </source>
</evidence>
<comment type="similarity">
    <text evidence="1">Belongs to the 1-acyl-sn-glycerol-3-phosphate acyltransferase family.</text>
</comment>
<evidence type="ECO:0000256" key="3">
    <source>
        <dbReference type="ARBA" id="ARBA00023315"/>
    </source>
</evidence>
<feature type="transmembrane region" description="Helical" evidence="4">
    <location>
        <begin position="348"/>
        <end position="367"/>
    </location>
</feature>
<feature type="transmembrane region" description="Helical" evidence="4">
    <location>
        <begin position="52"/>
        <end position="69"/>
    </location>
</feature>
<sequence>MRNFRILRPLFGWFFGISILLTSLFGNYVICLFLFILLFGKHKMWRHMMDRAISYWMMIPVGLLEYFMGVRVRVSGDEIEYGHPALFIMNHRTRLDWMYMWCALYQINPWLITSNKISLKAQLKKLPGAGFGMAAAQFVFLERNAEVDRKSFDDAIDYFKGVGKDYQILLFPEGTDKSEWTTLKSREFAKKNGLRNLEYVLYPRVTGFLHLVNKMRKERYIDYIYDITIAYPYNIVQSEVDLVVKGASPREVHFLIRKIPISQVPLNEVDVTNWLNERWFIKENILHQFYSEEQPINRQFPIERGDGLWKSWKEPRLHHYVKLFSLLFWFIVISACLYHVTFVKTLQIGYFYSLIASIILNCVYGGIDKFVISKWQNSVANS</sequence>
<keyword evidence="2" id="KW-0808">Transferase</keyword>
<comment type="caution">
    <text evidence="6">The sequence shown here is derived from an EMBL/GenBank/DDBJ whole genome shotgun (WGS) entry which is preliminary data.</text>
</comment>
<dbReference type="AlphaFoldDB" id="A0A8S1EDU8"/>
<dbReference type="Proteomes" id="UP000494206">
    <property type="component" value="Unassembled WGS sequence"/>
</dbReference>
<keyword evidence="4" id="KW-0812">Transmembrane</keyword>
<dbReference type="Pfam" id="PF16076">
    <property type="entry name" value="Acyltransf_C"/>
    <property type="match status" value="1"/>
</dbReference>
<evidence type="ECO:0000313" key="7">
    <source>
        <dbReference type="Proteomes" id="UP000494206"/>
    </source>
</evidence>
<dbReference type="GO" id="GO:0036149">
    <property type="term" value="P:phosphatidylinositol acyl-chain remodeling"/>
    <property type="evidence" value="ECO:0007669"/>
    <property type="project" value="TreeGrafter"/>
</dbReference>
<protein>
    <recommendedName>
        <fullName evidence="5">Phospholipid/glycerol acyltransferase domain-containing protein</fullName>
    </recommendedName>
</protein>
<dbReference type="EMBL" id="CADEPM010000001">
    <property type="protein sequence ID" value="CAB3398293.1"/>
    <property type="molecule type" value="Genomic_DNA"/>
</dbReference>
<dbReference type="Pfam" id="PF01553">
    <property type="entry name" value="Acyltransferase"/>
    <property type="match status" value="1"/>
</dbReference>
<evidence type="ECO:0000256" key="4">
    <source>
        <dbReference type="SAM" id="Phobius"/>
    </source>
</evidence>
<name>A0A8S1EDU8_9PELO</name>
<feature type="transmembrane region" description="Helical" evidence="4">
    <location>
        <begin position="320"/>
        <end position="342"/>
    </location>
</feature>
<keyword evidence="7" id="KW-1185">Reference proteome</keyword>
<dbReference type="SMART" id="SM00563">
    <property type="entry name" value="PlsC"/>
    <property type="match status" value="1"/>
</dbReference>
<keyword evidence="3" id="KW-0012">Acyltransferase</keyword>
<dbReference type="GO" id="GO:0016746">
    <property type="term" value="F:acyltransferase activity"/>
    <property type="evidence" value="ECO:0007669"/>
    <property type="project" value="UniProtKB-KW"/>
</dbReference>
<feature type="transmembrane region" description="Helical" evidence="4">
    <location>
        <begin position="97"/>
        <end position="115"/>
    </location>
</feature>
<accession>A0A8S1EDU8</accession>
<dbReference type="SUPFAM" id="SSF69593">
    <property type="entry name" value="Glycerol-3-phosphate (1)-acyltransferase"/>
    <property type="match status" value="1"/>
</dbReference>
<dbReference type="InterPro" id="IPR032098">
    <property type="entry name" value="Acyltransf_C"/>
</dbReference>
<evidence type="ECO:0000256" key="1">
    <source>
        <dbReference type="ARBA" id="ARBA00008655"/>
    </source>
</evidence>
<dbReference type="PANTHER" id="PTHR10983">
    <property type="entry name" value="1-ACYLGLYCEROL-3-PHOSPHATE ACYLTRANSFERASE-RELATED"/>
    <property type="match status" value="1"/>
</dbReference>
<dbReference type="PANTHER" id="PTHR10983:SF20">
    <property type="entry name" value="LYSOPHOSPHATIDYLINOSITOL ACYLTRANSFERASE 10"/>
    <property type="match status" value="1"/>
</dbReference>
<feature type="domain" description="Phospholipid/glycerol acyltransferase" evidence="5">
    <location>
        <begin position="85"/>
        <end position="209"/>
    </location>
</feature>
<reference evidence="6 7" key="1">
    <citation type="submission" date="2020-04" db="EMBL/GenBank/DDBJ databases">
        <authorList>
            <person name="Laetsch R D."/>
            <person name="Stevens L."/>
            <person name="Kumar S."/>
            <person name="Blaxter L. M."/>
        </authorList>
    </citation>
    <scope>NUCLEOTIDE SEQUENCE [LARGE SCALE GENOMIC DNA]</scope>
</reference>
<evidence type="ECO:0000259" key="5">
    <source>
        <dbReference type="SMART" id="SM00563"/>
    </source>
</evidence>
<evidence type="ECO:0000313" key="6">
    <source>
        <dbReference type="EMBL" id="CAB3398293.1"/>
    </source>
</evidence>
<dbReference type="CDD" id="cd07990">
    <property type="entry name" value="LPLAT_LCLAT1-like"/>
    <property type="match status" value="1"/>
</dbReference>
<dbReference type="OrthoDB" id="186786at2759"/>
<dbReference type="InterPro" id="IPR002123">
    <property type="entry name" value="Plipid/glycerol_acylTrfase"/>
</dbReference>